<dbReference type="Pfam" id="PF14470">
    <property type="entry name" value="bPH_3"/>
    <property type="match status" value="1"/>
</dbReference>
<dbReference type="EMBL" id="VULT01000018">
    <property type="protein sequence ID" value="MSS18246.1"/>
    <property type="molecule type" value="Genomic_DNA"/>
</dbReference>
<protein>
    <submittedName>
        <fullName evidence="2">PH domain-containing protein</fullName>
    </submittedName>
</protein>
<keyword evidence="3" id="KW-1185">Reference proteome</keyword>
<evidence type="ECO:0000313" key="3">
    <source>
        <dbReference type="Proteomes" id="UP000483362"/>
    </source>
</evidence>
<evidence type="ECO:0000259" key="1">
    <source>
        <dbReference type="Pfam" id="PF14470"/>
    </source>
</evidence>
<dbReference type="RefSeq" id="WP_154326838.1">
    <property type="nucleotide sequence ID" value="NZ_CP045696.1"/>
</dbReference>
<reference evidence="2 3" key="1">
    <citation type="submission" date="2019-08" db="EMBL/GenBank/DDBJ databases">
        <title>In-depth cultivation of the pig gut microbiome towards novel bacterial diversity and tailored functional studies.</title>
        <authorList>
            <person name="Wylensek D."/>
            <person name="Hitch T.C.A."/>
            <person name="Clavel T."/>
        </authorList>
    </citation>
    <scope>NUCLEOTIDE SEQUENCE [LARGE SCALE GENOMIC DNA]</scope>
    <source>
        <strain evidence="2 3">Oil-RF-744-WCA-WT-10</strain>
    </source>
</reference>
<dbReference type="InterPro" id="IPR039519">
    <property type="entry name" value="YokE-like_PH"/>
</dbReference>
<evidence type="ECO:0000313" key="2">
    <source>
        <dbReference type="EMBL" id="MSS18246.1"/>
    </source>
</evidence>
<dbReference type="AlphaFoldDB" id="A0A6L5XFH6"/>
<gene>
    <name evidence="2" type="ORF">FYJ29_10810</name>
</gene>
<comment type="caution">
    <text evidence="2">The sequence shown here is derived from an EMBL/GenBank/DDBJ whole genome shotgun (WGS) entry which is preliminary data.</text>
</comment>
<dbReference type="Proteomes" id="UP000483362">
    <property type="component" value="Unassembled WGS sequence"/>
</dbReference>
<feature type="domain" description="YokE-like PH" evidence="1">
    <location>
        <begin position="15"/>
        <end position="91"/>
    </location>
</feature>
<proteinExistence type="predicted"/>
<sequence length="92" mass="10228">MAYEFTASRVSGDGNAVFPDKLIITDEHVIYRKSRVIGYKETKIRLSSVGSVSVRQHLLFADIIIESKGGNVIEARGFSRGEAREIADLLEE</sequence>
<name>A0A6L5XFH6_9BACT</name>
<organism evidence="2 3">
    <name type="scientific">Sodaliphilus pleomorphus</name>
    <dbReference type="NCBI Taxonomy" id="2606626"/>
    <lineage>
        <taxon>Bacteria</taxon>
        <taxon>Pseudomonadati</taxon>
        <taxon>Bacteroidota</taxon>
        <taxon>Bacteroidia</taxon>
        <taxon>Bacteroidales</taxon>
        <taxon>Muribaculaceae</taxon>
        <taxon>Sodaliphilus</taxon>
    </lineage>
</organism>
<accession>A0A6L5XFH6</accession>